<feature type="region of interest" description="Disordered" evidence="7">
    <location>
        <begin position="529"/>
        <end position="549"/>
    </location>
</feature>
<dbReference type="InterPro" id="IPR036386">
    <property type="entry name" value="HscB_C_sf"/>
</dbReference>
<evidence type="ECO:0000256" key="2">
    <source>
        <dbReference type="ARBA" id="ARBA00004496"/>
    </source>
</evidence>
<gene>
    <name evidence="9" type="ORF">C5167_002069</name>
</gene>
<dbReference type="Gene3D" id="1.10.287.110">
    <property type="entry name" value="DnaJ domain"/>
    <property type="match status" value="1"/>
</dbReference>
<dbReference type="GO" id="GO:0001671">
    <property type="term" value="F:ATPase activator activity"/>
    <property type="evidence" value="ECO:0007669"/>
    <property type="project" value="InterPro"/>
</dbReference>
<keyword evidence="5" id="KW-0496">Mitochondrion</keyword>
<dbReference type="FunFam" id="1.20.1280.20:FF:000002">
    <property type="entry name" value="HscB mitochondrial iron-sulfur cluster co-chaperone"/>
    <property type="match status" value="1"/>
</dbReference>
<feature type="domain" description="J" evidence="8">
    <location>
        <begin position="608"/>
        <end position="680"/>
    </location>
</feature>
<organism evidence="9 10">
    <name type="scientific">Papaver somniferum</name>
    <name type="common">Opium poppy</name>
    <dbReference type="NCBI Taxonomy" id="3469"/>
    <lineage>
        <taxon>Eukaryota</taxon>
        <taxon>Viridiplantae</taxon>
        <taxon>Streptophyta</taxon>
        <taxon>Embryophyta</taxon>
        <taxon>Tracheophyta</taxon>
        <taxon>Spermatophyta</taxon>
        <taxon>Magnoliopsida</taxon>
        <taxon>Ranunculales</taxon>
        <taxon>Papaveraceae</taxon>
        <taxon>Papaveroideae</taxon>
        <taxon>Papaver</taxon>
    </lineage>
</organism>
<dbReference type="PROSITE" id="PS50076">
    <property type="entry name" value="DNAJ_2"/>
    <property type="match status" value="1"/>
</dbReference>
<dbReference type="Pfam" id="PF07743">
    <property type="entry name" value="HSCB_C"/>
    <property type="match status" value="1"/>
</dbReference>
<evidence type="ECO:0000256" key="5">
    <source>
        <dbReference type="ARBA" id="ARBA00023128"/>
    </source>
</evidence>
<dbReference type="NCBIfam" id="TIGR00714">
    <property type="entry name" value="hscB"/>
    <property type="match status" value="1"/>
</dbReference>
<dbReference type="InterPro" id="IPR004640">
    <property type="entry name" value="HscB"/>
</dbReference>
<dbReference type="InterPro" id="IPR009073">
    <property type="entry name" value="HscB_oligo_C"/>
</dbReference>
<evidence type="ECO:0000256" key="6">
    <source>
        <dbReference type="ARBA" id="ARBA00023186"/>
    </source>
</evidence>
<dbReference type="Gene3D" id="3.30.530.20">
    <property type="match status" value="1"/>
</dbReference>
<feature type="compositionally biased region" description="Basic and acidic residues" evidence="7">
    <location>
        <begin position="469"/>
        <end position="479"/>
    </location>
</feature>
<protein>
    <recommendedName>
        <fullName evidence="8">J domain-containing protein</fullName>
    </recommendedName>
</protein>
<evidence type="ECO:0000256" key="3">
    <source>
        <dbReference type="ARBA" id="ARBA00010476"/>
    </source>
</evidence>
<keyword evidence="4" id="KW-0963">Cytoplasm</keyword>
<dbReference type="Proteomes" id="UP000316621">
    <property type="component" value="Chromosome 9"/>
</dbReference>
<dbReference type="AlphaFoldDB" id="A0A4Y7L096"/>
<evidence type="ECO:0000313" key="10">
    <source>
        <dbReference type="Proteomes" id="UP000316621"/>
    </source>
</evidence>
<proteinExistence type="inferred from homology"/>
<comment type="subcellular location">
    <subcellularLocation>
        <location evidence="2">Cytoplasm</location>
    </subcellularLocation>
    <subcellularLocation>
        <location evidence="1">Mitochondrion</location>
    </subcellularLocation>
</comment>
<accession>A0A4Y7L096</accession>
<comment type="similarity">
    <text evidence="3">Belongs to the HscB family.</text>
</comment>
<dbReference type="FunFam" id="1.10.287.110:FF:000082">
    <property type="entry name" value="Iron-sulfur cluster co-chaperone protein HscB, mitochondrial"/>
    <property type="match status" value="1"/>
</dbReference>
<dbReference type="SUPFAM" id="SSF46565">
    <property type="entry name" value="Chaperone J-domain"/>
    <property type="match status" value="1"/>
</dbReference>
<dbReference type="GO" id="GO:0044571">
    <property type="term" value="P:[2Fe-2S] cluster assembly"/>
    <property type="evidence" value="ECO:0007669"/>
    <property type="project" value="InterPro"/>
</dbReference>
<dbReference type="GO" id="GO:0051259">
    <property type="term" value="P:protein complex oligomerization"/>
    <property type="evidence" value="ECO:0007669"/>
    <property type="project" value="InterPro"/>
</dbReference>
<reference evidence="9 10" key="1">
    <citation type="journal article" date="2018" name="Science">
        <title>The opium poppy genome and morphinan production.</title>
        <authorList>
            <person name="Guo L."/>
            <person name="Winzer T."/>
            <person name="Yang X."/>
            <person name="Li Y."/>
            <person name="Ning Z."/>
            <person name="He Z."/>
            <person name="Teodor R."/>
            <person name="Lu Y."/>
            <person name="Bowser T.A."/>
            <person name="Graham I.A."/>
            <person name="Ye K."/>
        </authorList>
    </citation>
    <scope>NUCLEOTIDE SEQUENCE [LARGE SCALE GENOMIC DNA]</scope>
    <source>
        <strain evidence="10">cv. HN1</strain>
        <tissue evidence="9">Leaves</tissue>
    </source>
</reference>
<evidence type="ECO:0000256" key="7">
    <source>
        <dbReference type="SAM" id="MobiDB-lite"/>
    </source>
</evidence>
<dbReference type="Gramene" id="RZC77858">
    <property type="protein sequence ID" value="RZC77858"/>
    <property type="gene ID" value="C5167_002069"/>
</dbReference>
<dbReference type="SMART" id="SM00271">
    <property type="entry name" value="DnaJ"/>
    <property type="match status" value="1"/>
</dbReference>
<feature type="compositionally biased region" description="Polar residues" evidence="7">
    <location>
        <begin position="482"/>
        <end position="507"/>
    </location>
</feature>
<dbReference type="EMBL" id="CM010723">
    <property type="protein sequence ID" value="RZC77858.1"/>
    <property type="molecule type" value="Genomic_DNA"/>
</dbReference>
<dbReference type="STRING" id="3469.A0A4Y7L096"/>
<dbReference type="PANTHER" id="PTHR34560:SF1">
    <property type="entry name" value="START DOMAIN-CONTAINING PROTEIN"/>
    <property type="match status" value="1"/>
</dbReference>
<sequence length="767" mass="86625">MKSIRKLVVRQFSLSPSNQSENNNEYVIERRSKEVKNFLDLQRSASGDHHNKPGDWKVKEANDEYRVMYREGLQGSPFHTLLVEGYADAPVDVCICAAWETSLYKKWWPQITVPTFRVTEARLLQKIRIGEHLSLTRMKVTWPLSAREVIVHYLEIEYFEGDLVIGLLNSVPDTDEVTNETHGFSNKGIPEAKDIVRMDIIGGTVMKKLSTNKTYFRTMAKMDLKLDFVPVRLINFIARQILGGTCKLYQKTVASVAKGDEDFEEALKDPLYVRIREGLYSGEKLKNISENKTGESILALSELHETAEEKIEPDSIEIEEDALEPVQSGLKEVEEQQNEPYSKGKKEDAIVPDQSGLEGNGIVDTELDQSDLNGNEEVTHHRTTIQAVEQNNGGSEKKIPISLQVQEALGMLDNLMGMVQKGEFGALSSYDVECDNPEHVNSESVNTKVGLTSSINDKQEMDDISKGMEEANKDGDAHNSRSKPTYTSRELENNRTAPASPLGNNVPLTYNENEAVKPSHDNEEVGVKVNATDEGSPGHGREKSGQKKRWRVSKSSCGNSFIANYRKNFYSLDENSGRCWNCGVVAVSKPFLSCDSCKSVQPVHASVDYFQIFGLEKAFAIEDTNLEKTYKNWQKKLHPDLVHMKSEKEKEFAAEQSSRVIDAYRTLRKPLSRAIYLLGLEGIHVDEERTVSDPELLAEILDIREAVDEASNSQSLKQIQGQVQEKLEIWSKSFESAFKKKKFEDAVTSIQRMTYYDRINDEIVKKL</sequence>
<keyword evidence="10" id="KW-1185">Reference proteome</keyword>
<keyword evidence="6" id="KW-0143">Chaperone</keyword>
<dbReference type="OMA" id="VNCIRRM"/>
<dbReference type="PANTHER" id="PTHR34560">
    <property type="entry name" value="POLYKETIDE CYCLASE/DEHYDRASE/LIPID TRANSPORT SUPERFAMILY PROTEIN"/>
    <property type="match status" value="1"/>
</dbReference>
<dbReference type="Gene3D" id="1.20.1280.20">
    <property type="entry name" value="HscB, C-terminal domain"/>
    <property type="match status" value="1"/>
</dbReference>
<feature type="region of interest" description="Disordered" evidence="7">
    <location>
        <begin position="469"/>
        <end position="507"/>
    </location>
</feature>
<evidence type="ECO:0000256" key="1">
    <source>
        <dbReference type="ARBA" id="ARBA00004173"/>
    </source>
</evidence>
<feature type="region of interest" description="Disordered" evidence="7">
    <location>
        <begin position="334"/>
        <end position="362"/>
    </location>
</feature>
<dbReference type="SUPFAM" id="SSF47144">
    <property type="entry name" value="HSC20 (HSCB), C-terminal oligomerisation domain"/>
    <property type="match status" value="1"/>
</dbReference>
<evidence type="ECO:0000259" key="8">
    <source>
        <dbReference type="PROSITE" id="PS50076"/>
    </source>
</evidence>
<dbReference type="SUPFAM" id="SSF55961">
    <property type="entry name" value="Bet v1-like"/>
    <property type="match status" value="1"/>
</dbReference>
<dbReference type="GO" id="GO:0051087">
    <property type="term" value="F:protein-folding chaperone binding"/>
    <property type="evidence" value="ECO:0007669"/>
    <property type="project" value="InterPro"/>
</dbReference>
<evidence type="ECO:0000313" key="9">
    <source>
        <dbReference type="EMBL" id="RZC77858.1"/>
    </source>
</evidence>
<dbReference type="CDD" id="cd06257">
    <property type="entry name" value="DnaJ"/>
    <property type="match status" value="1"/>
</dbReference>
<dbReference type="InterPro" id="IPR023393">
    <property type="entry name" value="START-like_dom_sf"/>
</dbReference>
<dbReference type="InterPro" id="IPR001623">
    <property type="entry name" value="DnaJ_domain"/>
</dbReference>
<dbReference type="GO" id="GO:0005739">
    <property type="term" value="C:mitochondrion"/>
    <property type="evidence" value="ECO:0007669"/>
    <property type="project" value="UniProtKB-SubCell"/>
</dbReference>
<evidence type="ECO:0000256" key="4">
    <source>
        <dbReference type="ARBA" id="ARBA00022490"/>
    </source>
</evidence>
<dbReference type="InterPro" id="IPR036869">
    <property type="entry name" value="J_dom_sf"/>
</dbReference>
<name>A0A4Y7L096_PAPSO</name>